<evidence type="ECO:0000313" key="2">
    <source>
        <dbReference type="Ensembl" id="ENSATEP00000067705.2"/>
    </source>
</evidence>
<reference evidence="2" key="2">
    <citation type="submission" date="2025-08" db="UniProtKB">
        <authorList>
            <consortium name="Ensembl"/>
        </authorList>
    </citation>
    <scope>IDENTIFICATION</scope>
</reference>
<dbReference type="PANTHER" id="PTHR31025">
    <property type="entry name" value="SI:CH211-196P9.1-RELATED"/>
    <property type="match status" value="1"/>
</dbReference>
<proteinExistence type="predicted"/>
<evidence type="ECO:0008006" key="4">
    <source>
        <dbReference type="Google" id="ProtNLM"/>
    </source>
</evidence>
<dbReference type="AlphaFoldDB" id="A0A7N6FKA3"/>
<dbReference type="Ensembl" id="ENSATET00000041828.2">
    <property type="protein sequence ID" value="ENSATEP00000067705.2"/>
    <property type="gene ID" value="ENSATEG00000026795.2"/>
</dbReference>
<protein>
    <recommendedName>
        <fullName evidence="4">PB1 domain-containing protein</fullName>
    </recommendedName>
</protein>
<feature type="region of interest" description="Disordered" evidence="1">
    <location>
        <begin position="102"/>
        <end position="143"/>
    </location>
</feature>
<accession>A0A7N6FKA3</accession>
<keyword evidence="3" id="KW-1185">Reference proteome</keyword>
<dbReference type="Proteomes" id="UP000265040">
    <property type="component" value="Chromosome 18"/>
</dbReference>
<dbReference type="GeneTree" id="ENSGT00950000182912"/>
<evidence type="ECO:0000313" key="3">
    <source>
        <dbReference type="Proteomes" id="UP000265040"/>
    </source>
</evidence>
<evidence type="ECO:0000256" key="1">
    <source>
        <dbReference type="SAM" id="MobiDB-lite"/>
    </source>
</evidence>
<sequence>MCYKPLFPLCDMFMFYIFRKMSSPAKLRIILGERNLQKLILPDGIPASICELKELIKKQCGIERSFRLQYVDADFGNEFTNLDSISDVLDKSTLRVIFTQETSHLNQSPPPSSSATATSLDDSASGSSVDTDILSSPESTSSRSCWPLVFHIPRFSYETELQLYKANSAFKETGTLLNPNVKLKSAILDGLMEAIVQFKVYLSDAEVSEVAEALVKAHPCLKEPGSVSGFGGWKTSLKYKLGNYRSKQVGCPEVTVNSLKHKADDRRSPAYGIKKPKKAEVNYCPPYPTGESAESLEQIRVKLLSEVKIRNNEDKVAEMMGKTFALRRLEVVHDAPMVADFKARWPGLLSVREVNAEFKRITTVQLQSKFFHQLDALSEKLTRVFARKGGVLGKRIKTIMVPMTQVESIDISRECILRALAVYLNEDPEKLIKDYRSDDLGIEQEMAETVFGIYLIRHEGADPDDDPEDVGITLEGVKVLSGLRNIPLAIVMLFGLVYALNIDYPPDLKYTFEALQKIIMAMEGNRLSKKVQTLKTLLA</sequence>
<feature type="compositionally biased region" description="Low complexity" evidence="1">
    <location>
        <begin position="113"/>
        <end position="128"/>
    </location>
</feature>
<organism evidence="2 3">
    <name type="scientific">Anabas testudineus</name>
    <name type="common">Climbing perch</name>
    <name type="synonym">Anthias testudineus</name>
    <dbReference type="NCBI Taxonomy" id="64144"/>
    <lineage>
        <taxon>Eukaryota</taxon>
        <taxon>Metazoa</taxon>
        <taxon>Chordata</taxon>
        <taxon>Craniata</taxon>
        <taxon>Vertebrata</taxon>
        <taxon>Euteleostomi</taxon>
        <taxon>Actinopterygii</taxon>
        <taxon>Neopterygii</taxon>
        <taxon>Teleostei</taxon>
        <taxon>Neoteleostei</taxon>
        <taxon>Acanthomorphata</taxon>
        <taxon>Anabantaria</taxon>
        <taxon>Anabantiformes</taxon>
        <taxon>Anabantoidei</taxon>
        <taxon>Anabantidae</taxon>
        <taxon>Anabas</taxon>
    </lineage>
</organism>
<name>A0A7N6FKA3_ANATE</name>
<dbReference type="FunCoup" id="A0A7N6FKA3">
    <property type="interactions" value="86"/>
</dbReference>
<dbReference type="PANTHER" id="PTHR31025:SF27">
    <property type="entry name" value="SI:CH211-193K19.2-RELATED"/>
    <property type="match status" value="1"/>
</dbReference>
<feature type="compositionally biased region" description="Polar residues" evidence="1">
    <location>
        <begin position="129"/>
        <end position="143"/>
    </location>
</feature>
<reference evidence="2" key="1">
    <citation type="submission" date="2021-04" db="EMBL/GenBank/DDBJ databases">
        <authorList>
            <consortium name="Wellcome Sanger Institute Data Sharing"/>
        </authorList>
    </citation>
    <scope>NUCLEOTIDE SEQUENCE [LARGE SCALE GENOMIC DNA]</scope>
</reference>
<reference evidence="2" key="3">
    <citation type="submission" date="2025-09" db="UniProtKB">
        <authorList>
            <consortium name="Ensembl"/>
        </authorList>
    </citation>
    <scope>IDENTIFICATION</scope>
</reference>
<dbReference type="InParanoid" id="A0A7N6FKA3"/>